<feature type="compositionally biased region" description="Polar residues" evidence="1">
    <location>
        <begin position="86"/>
        <end position="98"/>
    </location>
</feature>
<dbReference type="Pfam" id="PF12937">
    <property type="entry name" value="F-box-like"/>
    <property type="match status" value="1"/>
</dbReference>
<dbReference type="OrthoDB" id="3155440at2759"/>
<name>A0A6A4IM04_9AGAR</name>
<dbReference type="InterPro" id="IPR001810">
    <property type="entry name" value="F-box_dom"/>
</dbReference>
<dbReference type="AlphaFoldDB" id="A0A6A4IM04"/>
<dbReference type="EMBL" id="ML769383">
    <property type="protein sequence ID" value="KAE9411459.1"/>
    <property type="molecule type" value="Genomic_DNA"/>
</dbReference>
<feature type="compositionally biased region" description="Low complexity" evidence="1">
    <location>
        <begin position="50"/>
        <end position="61"/>
    </location>
</feature>
<reference evidence="3" key="1">
    <citation type="journal article" date="2019" name="Environ. Microbiol.">
        <title>Fungal ecological strategies reflected in gene transcription - a case study of two litter decomposers.</title>
        <authorList>
            <person name="Barbi F."/>
            <person name="Kohler A."/>
            <person name="Barry K."/>
            <person name="Baskaran P."/>
            <person name="Daum C."/>
            <person name="Fauchery L."/>
            <person name="Ihrmark K."/>
            <person name="Kuo A."/>
            <person name="LaButti K."/>
            <person name="Lipzen A."/>
            <person name="Morin E."/>
            <person name="Grigoriev I.V."/>
            <person name="Henrissat B."/>
            <person name="Lindahl B."/>
            <person name="Martin F."/>
        </authorList>
    </citation>
    <scope>NUCLEOTIDE SEQUENCE</scope>
    <source>
        <strain evidence="3">JB14</strain>
    </source>
</reference>
<dbReference type="Gene3D" id="3.80.10.10">
    <property type="entry name" value="Ribonuclease Inhibitor"/>
    <property type="match status" value="1"/>
</dbReference>
<organism evidence="3 4">
    <name type="scientific">Gymnopus androsaceus JB14</name>
    <dbReference type="NCBI Taxonomy" id="1447944"/>
    <lineage>
        <taxon>Eukaryota</taxon>
        <taxon>Fungi</taxon>
        <taxon>Dikarya</taxon>
        <taxon>Basidiomycota</taxon>
        <taxon>Agaricomycotina</taxon>
        <taxon>Agaricomycetes</taxon>
        <taxon>Agaricomycetidae</taxon>
        <taxon>Agaricales</taxon>
        <taxon>Marasmiineae</taxon>
        <taxon>Omphalotaceae</taxon>
        <taxon>Gymnopus</taxon>
    </lineage>
</organism>
<keyword evidence="4" id="KW-1185">Reference proteome</keyword>
<dbReference type="SUPFAM" id="SSF52047">
    <property type="entry name" value="RNI-like"/>
    <property type="match status" value="1"/>
</dbReference>
<accession>A0A6A4IM04</accession>
<dbReference type="InterPro" id="IPR032675">
    <property type="entry name" value="LRR_dom_sf"/>
</dbReference>
<feature type="domain" description="F-box" evidence="2">
    <location>
        <begin position="129"/>
        <end position="192"/>
    </location>
</feature>
<gene>
    <name evidence="3" type="ORF">BT96DRAFT_968900</name>
</gene>
<dbReference type="Gene3D" id="1.20.1280.50">
    <property type="match status" value="1"/>
</dbReference>
<dbReference type="SUPFAM" id="SSF81383">
    <property type="entry name" value="F-box domain"/>
    <property type="match status" value="1"/>
</dbReference>
<evidence type="ECO:0000259" key="2">
    <source>
        <dbReference type="Pfam" id="PF12937"/>
    </source>
</evidence>
<dbReference type="InterPro" id="IPR036047">
    <property type="entry name" value="F-box-like_dom_sf"/>
</dbReference>
<feature type="compositionally biased region" description="Basic and acidic residues" evidence="1">
    <location>
        <begin position="72"/>
        <end position="85"/>
    </location>
</feature>
<feature type="region of interest" description="Disordered" evidence="1">
    <location>
        <begin position="1"/>
        <end position="116"/>
    </location>
</feature>
<protein>
    <recommendedName>
        <fullName evidence="2">F-box domain-containing protein</fullName>
    </recommendedName>
</protein>
<evidence type="ECO:0000313" key="3">
    <source>
        <dbReference type="EMBL" id="KAE9411459.1"/>
    </source>
</evidence>
<feature type="compositionally biased region" description="Basic residues" evidence="1">
    <location>
        <begin position="14"/>
        <end position="24"/>
    </location>
</feature>
<feature type="compositionally biased region" description="Polar residues" evidence="1">
    <location>
        <begin position="35"/>
        <end position="49"/>
    </location>
</feature>
<dbReference type="Proteomes" id="UP000799118">
    <property type="component" value="Unassembled WGS sequence"/>
</dbReference>
<sequence length="574" mass="64947">MNLTPRSNLGHSLTLKRRRGRRNLKHIDNIHPELANNNKRSSLGASQRPSSSGASYNSASSIPLSDGEEEADTRAREPNAARELTRSMTADVFSSSTRPWDGKDIDIQPDSDVLSDTSSLESESQVAFINQLPNELLTLIFAYGSELPQFELRYPLTPVPPFKTPSLIESVMCVCSRWRQLAMHTPSLWTSLLVTRSRGDLDRLPSVADFQKPMNSISQTLQRTLNLPLDITLDCTHISTKTVIRQLAAESERWRSLSIIVPTTHNLPAVLSHLKDIHAPILECLVITAHKFHEGDVPNLLPPQPFLKSSPRLSTVRLNRVGLRWSASPLRNLTTLELRFILWPTHSDFQNLFSNSPDLQNLKLHFDTHAFARLDRTLNQLPNAMVRPLIKIPCLRALETAVHIPRFIIHTQPLEELVLKDFGTAEWCRSLVYFRYYAKTFPKLTKLVLDRVKDIIYVDSSLVRAFPKLKSLHLVRVYSSAFCRLLCGAKTLDTGASSNASHQVDVWPGLEELTIEEDPEGKIDLVAEAVRARKNMGRELQRLNLDRAFFDKAEREDKGEVVAWLKGVTEVKYI</sequence>
<evidence type="ECO:0000313" key="4">
    <source>
        <dbReference type="Proteomes" id="UP000799118"/>
    </source>
</evidence>
<feature type="compositionally biased region" description="Polar residues" evidence="1">
    <location>
        <begin position="1"/>
        <end position="11"/>
    </location>
</feature>
<evidence type="ECO:0000256" key="1">
    <source>
        <dbReference type="SAM" id="MobiDB-lite"/>
    </source>
</evidence>
<proteinExistence type="predicted"/>